<feature type="domain" description="CMP/dCMP-type deaminase" evidence="6">
    <location>
        <begin position="7"/>
        <end position="146"/>
    </location>
</feature>
<gene>
    <name evidence="7" type="ORF">S01H4_05998</name>
</gene>
<dbReference type="PROSITE" id="PS51747">
    <property type="entry name" value="CYT_DCMP_DEAMINASES_2"/>
    <property type="match status" value="1"/>
</dbReference>
<keyword evidence="4" id="KW-0378">Hydrolase</keyword>
<dbReference type="PANTHER" id="PTHR11086">
    <property type="entry name" value="DEOXYCYTIDYLATE DEAMINASE-RELATED"/>
    <property type="match status" value="1"/>
</dbReference>
<evidence type="ECO:0000259" key="6">
    <source>
        <dbReference type="PROSITE" id="PS51747"/>
    </source>
</evidence>
<dbReference type="InterPro" id="IPR015517">
    <property type="entry name" value="dCMP_deaminase-rel"/>
</dbReference>
<evidence type="ECO:0000256" key="5">
    <source>
        <dbReference type="ARBA" id="ARBA00022833"/>
    </source>
</evidence>
<comment type="similarity">
    <text evidence="2">Belongs to the cytidine and deoxycytidylate deaminase family.</text>
</comment>
<evidence type="ECO:0000256" key="2">
    <source>
        <dbReference type="ARBA" id="ARBA00006576"/>
    </source>
</evidence>
<sequence>MVITRPTWDEYFASITRQVATRSTCLRRKVGAIIVKDKRILTTGYNGAPMRVRNCLEIGTCLREELGVPAGERHEICRGLHAEQNAILQSAYHGVQIRDSVIYSTTQPCALCAKMIINCGIKKIYYFEDYPDPLAVDLLDEAGVELIRLDF</sequence>
<protein>
    <recommendedName>
        <fullName evidence="6">CMP/dCMP-type deaminase domain-containing protein</fullName>
    </recommendedName>
</protein>
<evidence type="ECO:0000256" key="1">
    <source>
        <dbReference type="ARBA" id="ARBA00001947"/>
    </source>
</evidence>
<evidence type="ECO:0000256" key="3">
    <source>
        <dbReference type="ARBA" id="ARBA00022723"/>
    </source>
</evidence>
<accession>X0ZU13</accession>
<dbReference type="SUPFAM" id="SSF53927">
    <property type="entry name" value="Cytidine deaminase-like"/>
    <property type="match status" value="1"/>
</dbReference>
<dbReference type="InterPro" id="IPR016193">
    <property type="entry name" value="Cytidine_deaminase-like"/>
</dbReference>
<keyword evidence="3" id="KW-0479">Metal-binding</keyword>
<reference evidence="7" key="1">
    <citation type="journal article" date="2014" name="Front. Microbiol.">
        <title>High frequency of phylogenetically diverse reductive dehalogenase-homologous genes in deep subseafloor sedimentary metagenomes.</title>
        <authorList>
            <person name="Kawai M."/>
            <person name="Futagami T."/>
            <person name="Toyoda A."/>
            <person name="Takaki Y."/>
            <person name="Nishi S."/>
            <person name="Hori S."/>
            <person name="Arai W."/>
            <person name="Tsubouchi T."/>
            <person name="Morono Y."/>
            <person name="Uchiyama I."/>
            <person name="Ito T."/>
            <person name="Fujiyama A."/>
            <person name="Inagaki F."/>
            <person name="Takami H."/>
        </authorList>
    </citation>
    <scope>NUCLEOTIDE SEQUENCE</scope>
    <source>
        <strain evidence="7">Expedition CK06-06</strain>
    </source>
</reference>
<dbReference type="InterPro" id="IPR035105">
    <property type="entry name" value="Deoxycytidylate_deaminase_dom"/>
</dbReference>
<dbReference type="Gene3D" id="3.40.140.10">
    <property type="entry name" value="Cytidine Deaminase, domain 2"/>
    <property type="match status" value="1"/>
</dbReference>
<dbReference type="GO" id="GO:0006220">
    <property type="term" value="P:pyrimidine nucleotide metabolic process"/>
    <property type="evidence" value="ECO:0007669"/>
    <property type="project" value="InterPro"/>
</dbReference>
<dbReference type="GO" id="GO:0005737">
    <property type="term" value="C:cytoplasm"/>
    <property type="evidence" value="ECO:0007669"/>
    <property type="project" value="TreeGrafter"/>
</dbReference>
<dbReference type="Pfam" id="PF00383">
    <property type="entry name" value="dCMP_cyt_deam_1"/>
    <property type="match status" value="1"/>
</dbReference>
<dbReference type="AlphaFoldDB" id="X0ZU13"/>
<dbReference type="PROSITE" id="PS00903">
    <property type="entry name" value="CYT_DCMP_DEAMINASES_1"/>
    <property type="match status" value="1"/>
</dbReference>
<dbReference type="GO" id="GO:0008270">
    <property type="term" value="F:zinc ion binding"/>
    <property type="evidence" value="ECO:0007669"/>
    <property type="project" value="InterPro"/>
</dbReference>
<comment type="cofactor">
    <cofactor evidence="1">
        <name>Zn(2+)</name>
        <dbReference type="ChEBI" id="CHEBI:29105"/>
    </cofactor>
</comment>
<dbReference type="InterPro" id="IPR002125">
    <property type="entry name" value="CMP_dCMP_dom"/>
</dbReference>
<dbReference type="InterPro" id="IPR016192">
    <property type="entry name" value="APOBEC/CMP_deaminase_Zn-bd"/>
</dbReference>
<organism evidence="7">
    <name type="scientific">marine sediment metagenome</name>
    <dbReference type="NCBI Taxonomy" id="412755"/>
    <lineage>
        <taxon>unclassified sequences</taxon>
        <taxon>metagenomes</taxon>
        <taxon>ecological metagenomes</taxon>
    </lineage>
</organism>
<keyword evidence="5" id="KW-0862">Zinc</keyword>
<name>X0ZU13_9ZZZZ</name>
<dbReference type="InterPro" id="IPR016473">
    <property type="entry name" value="dCMP_deaminase"/>
</dbReference>
<dbReference type="EMBL" id="BART01001799">
    <property type="protein sequence ID" value="GAG73310.1"/>
    <property type="molecule type" value="Genomic_DNA"/>
</dbReference>
<dbReference type="CDD" id="cd01286">
    <property type="entry name" value="deoxycytidylate_deaminase"/>
    <property type="match status" value="1"/>
</dbReference>
<comment type="caution">
    <text evidence="7">The sequence shown here is derived from an EMBL/GenBank/DDBJ whole genome shotgun (WGS) entry which is preliminary data.</text>
</comment>
<dbReference type="PANTHER" id="PTHR11086:SF18">
    <property type="entry name" value="DEOXYCYTIDYLATE DEAMINASE"/>
    <property type="match status" value="1"/>
</dbReference>
<evidence type="ECO:0000256" key="4">
    <source>
        <dbReference type="ARBA" id="ARBA00022801"/>
    </source>
</evidence>
<dbReference type="GO" id="GO:0004132">
    <property type="term" value="F:dCMP deaminase activity"/>
    <property type="evidence" value="ECO:0007669"/>
    <property type="project" value="InterPro"/>
</dbReference>
<dbReference type="PIRSF" id="PIRSF006019">
    <property type="entry name" value="dCMP_deaminase"/>
    <property type="match status" value="1"/>
</dbReference>
<proteinExistence type="inferred from homology"/>
<evidence type="ECO:0000313" key="7">
    <source>
        <dbReference type="EMBL" id="GAG73310.1"/>
    </source>
</evidence>